<name>A0ABU2ZNU0_9ALTE</name>
<evidence type="ECO:0000313" key="2">
    <source>
        <dbReference type="Proteomes" id="UP001253545"/>
    </source>
</evidence>
<dbReference type="RefSeq" id="WP_311367430.1">
    <property type="nucleotide sequence ID" value="NZ_JAVRHX010000001.1"/>
</dbReference>
<dbReference type="EMBL" id="JAVRHX010000001">
    <property type="protein sequence ID" value="MDT0593936.1"/>
    <property type="molecule type" value="Genomic_DNA"/>
</dbReference>
<protein>
    <submittedName>
        <fullName evidence="1">Uncharacterized protein</fullName>
    </submittedName>
</protein>
<dbReference type="Proteomes" id="UP001253545">
    <property type="component" value="Unassembled WGS sequence"/>
</dbReference>
<reference evidence="1 2" key="1">
    <citation type="submission" date="2023-09" db="EMBL/GenBank/DDBJ databases">
        <authorList>
            <person name="Rey-Velasco X."/>
        </authorList>
    </citation>
    <scope>NUCLEOTIDE SEQUENCE [LARGE SCALE GENOMIC DNA]</scope>
    <source>
        <strain evidence="1 2">P117</strain>
    </source>
</reference>
<gene>
    <name evidence="1" type="ORF">RM552_03660</name>
</gene>
<keyword evidence="2" id="KW-1185">Reference proteome</keyword>
<evidence type="ECO:0000313" key="1">
    <source>
        <dbReference type="EMBL" id="MDT0593936.1"/>
    </source>
</evidence>
<comment type="caution">
    <text evidence="1">The sequence shown here is derived from an EMBL/GenBank/DDBJ whole genome shotgun (WGS) entry which is preliminary data.</text>
</comment>
<sequence>MSIVNPLNNAVIINQHENNFSYAQKKQGSLEKEHQATVIEADYVRGGGEKAHKQADELLERANSYVESSYKLPFTVKQSLQAYTSLDISQRQEALSNLMGVDFYA</sequence>
<organism evidence="1 2">
    <name type="scientific">Glaciecola petra</name>
    <dbReference type="NCBI Taxonomy" id="3075602"/>
    <lineage>
        <taxon>Bacteria</taxon>
        <taxon>Pseudomonadati</taxon>
        <taxon>Pseudomonadota</taxon>
        <taxon>Gammaproteobacteria</taxon>
        <taxon>Alteromonadales</taxon>
        <taxon>Alteromonadaceae</taxon>
        <taxon>Glaciecola</taxon>
    </lineage>
</organism>
<accession>A0ABU2ZNU0</accession>
<proteinExistence type="predicted"/>